<feature type="compositionally biased region" description="Basic and acidic residues" evidence="1">
    <location>
        <begin position="1110"/>
        <end position="1157"/>
    </location>
</feature>
<evidence type="ECO:0000313" key="4">
    <source>
        <dbReference type="Proteomes" id="UP001193081"/>
    </source>
</evidence>
<dbReference type="Gene3D" id="3.40.50.300">
    <property type="entry name" value="P-loop containing nucleotide triphosphate hydrolases"/>
    <property type="match status" value="1"/>
</dbReference>
<reference evidence="3 4" key="1">
    <citation type="submission" date="2021-03" db="EMBL/GenBank/DDBJ databases">
        <authorList>
            <person name="Grouzdev D.S."/>
        </authorList>
    </citation>
    <scope>NUCLEOTIDE SEQUENCE [LARGE SCALE GENOMIC DNA]</scope>
    <source>
        <strain evidence="3 4">M50-1</strain>
    </source>
</reference>
<comment type="caution">
    <text evidence="3">The sequence shown here is derived from an EMBL/GenBank/DDBJ whole genome shotgun (WGS) entry which is preliminary data.</text>
</comment>
<proteinExistence type="predicted"/>
<feature type="compositionally biased region" description="Pro residues" evidence="1">
    <location>
        <begin position="23"/>
        <end position="34"/>
    </location>
</feature>
<dbReference type="EMBL" id="SIJK02000023">
    <property type="protein sequence ID" value="MBP1466735.1"/>
    <property type="molecule type" value="Genomic_DNA"/>
</dbReference>
<evidence type="ECO:0000256" key="1">
    <source>
        <dbReference type="SAM" id="MobiDB-lite"/>
    </source>
</evidence>
<organism evidence="3 4">
    <name type="scientific">Candidatus Chloroploca mongolica</name>
    <dbReference type="NCBI Taxonomy" id="2528176"/>
    <lineage>
        <taxon>Bacteria</taxon>
        <taxon>Bacillati</taxon>
        <taxon>Chloroflexota</taxon>
        <taxon>Chloroflexia</taxon>
        <taxon>Chloroflexales</taxon>
        <taxon>Chloroflexineae</taxon>
        <taxon>Oscillochloridaceae</taxon>
        <taxon>Candidatus Chloroploca</taxon>
    </lineage>
</organism>
<feature type="region of interest" description="Disordered" evidence="1">
    <location>
        <begin position="1"/>
        <end position="34"/>
    </location>
</feature>
<sequence>MNPPASPRTPRSTARAPGRGNRPQPPLGQRPPAPPWAKLGAWALLLLSLSLLMAQAPLLRWADAQPVTRLRLPAPAFPGLTPQGAADTLPSPDSPPRRDEADPPAGLAALPSLGAALIQAILRGPGRRILEALVVLGLSLLALELILAAGVLVLQTSLRPTHGRLTLRVRVPMPSASRATPTGADLFRALHRQLPVSSPWLGRSPTVSLTMTAHPDEPVTLGVVLTGGTGPQRDRWAAALRKTLLGLAPDAVIERWPDPLAAAATPGRTLCHATWHLALPPWYPLRNAADHDPGTSLVGPLMAAMQPRQGVALTAAALTIRPRPDDSHLARGWRASALRRMLRLSSKQDYALSPDGRALESKLGSPTYDVTLQAVALATSPATVAQAHAELAELHAVLGQYAARSGSRVQRWVGGQPQTLPLPPTFCPDPPGWGARLGMLARSLGVSLLAGYGLHALPLPPTSVPAPVLTGLLAAALGLATLALLQRRSGHHTRQRLATLLARPMRATPPPAWLGPSAWRGPCILSLDELAGLWHLPTASLGSLVAWLPARYLPPPPEAFCDPPDPHATTPPARLVLGIGRHRDDQDAPIGLPLRDARQGLAFTAPPGIGKTQLASNLADQLRPCGYTLIDGKGDDAGNLATVMRTRIPLADEGRLIVLDVLDDWPVGLNPLAEVDPTDPAALDQVLGQMEAIFARLDPETWARAPRMKNYLRKATLLVLAGEAHPTIAHIKQALLDARYREQLLPHCHNVEVRDFWHIEFPQIGEQQKVSRDALISRFDMLLDSELTRYLFNQMTPALSFRTVIAERQIVLVPLPHRALGALAGPVGMLLFQALMRAAFSRPGTDLTRPEYGFIGDEFQVLVEHCDTKDIRDALTQVRAFGIVTIIANQVHRQLGDLADYALTAISNRILLRTQEPDATMYARHYAESGITASDIAGQDPRDHQYAWIGVHGRLTRLFSMRPLPWRQPLTLDVPPYDGPPWQTVPPTASPTPLFDRVVCDLMYGDHQLHREAIVAQLAACDDERWHMLLARWDAIRTTHWAYIRAHPGCIPDTPTRQQWLSRLIAARPRLLAMAEYARIRHALTGDPAQAGSLSVPRYPGSRAQSHSLRHNDEGRESRATQQPHHQELEQRQPPRLIRAEPDDVKHPYEMEEPHVS</sequence>
<feature type="region of interest" description="Disordered" evidence="1">
    <location>
        <begin position="75"/>
        <end position="106"/>
    </location>
</feature>
<dbReference type="InterPro" id="IPR027417">
    <property type="entry name" value="P-loop_NTPase"/>
</dbReference>
<feature type="region of interest" description="Disordered" evidence="1">
    <location>
        <begin position="1089"/>
        <end position="1157"/>
    </location>
</feature>
<gene>
    <name evidence="3" type="ORF">EYB53_013545</name>
</gene>
<keyword evidence="2" id="KW-1133">Transmembrane helix</keyword>
<evidence type="ECO:0008006" key="5">
    <source>
        <dbReference type="Google" id="ProtNLM"/>
    </source>
</evidence>
<keyword evidence="4" id="KW-1185">Reference proteome</keyword>
<keyword evidence="2" id="KW-0472">Membrane</keyword>
<dbReference type="RefSeq" id="WP_135478762.1">
    <property type="nucleotide sequence ID" value="NZ_SIJK02000023.1"/>
</dbReference>
<feature type="transmembrane region" description="Helical" evidence="2">
    <location>
        <begin position="134"/>
        <end position="154"/>
    </location>
</feature>
<protein>
    <recommendedName>
        <fullName evidence="5">AAA-like domain protein</fullName>
    </recommendedName>
</protein>
<accession>A0ABS4DBA9</accession>
<feature type="transmembrane region" description="Helical" evidence="2">
    <location>
        <begin position="39"/>
        <end position="62"/>
    </location>
</feature>
<keyword evidence="2" id="KW-0812">Transmembrane</keyword>
<evidence type="ECO:0000313" key="3">
    <source>
        <dbReference type="EMBL" id="MBP1466735.1"/>
    </source>
</evidence>
<evidence type="ECO:0000256" key="2">
    <source>
        <dbReference type="SAM" id="Phobius"/>
    </source>
</evidence>
<dbReference type="SUPFAM" id="SSF52540">
    <property type="entry name" value="P-loop containing nucleoside triphosphate hydrolases"/>
    <property type="match status" value="1"/>
</dbReference>
<dbReference type="Proteomes" id="UP001193081">
    <property type="component" value="Unassembled WGS sequence"/>
</dbReference>
<name>A0ABS4DBA9_9CHLR</name>